<dbReference type="EMBL" id="DTEN01000115">
    <property type="protein sequence ID" value="HGI74607.1"/>
    <property type="molecule type" value="Genomic_DNA"/>
</dbReference>
<dbReference type="PANTHER" id="PTHR13016">
    <property type="entry name" value="AMMECR1 HOMOLOG"/>
    <property type="match status" value="1"/>
</dbReference>
<sequence>MSEEERFREDVIWLAREAIAHYLRTGEYLPVPVHLHPRLYEERRGVFVSLKKGKALRGCIGTYLPQCANLAEEIIRNAVSAAIHDPRFPPVTLRELDELTISVDILSPPEMVQDYRALDPKKYGVIVESGWKRGLLLPDIEGVETVEEQIRIASAKAGIAPREPVTVYRFTVERYKERK</sequence>
<dbReference type="InterPro" id="IPR027623">
    <property type="entry name" value="AmmeMemoSam_A"/>
</dbReference>
<dbReference type="NCBIfam" id="TIGR00296">
    <property type="entry name" value="TIGR00296 family protein"/>
    <property type="match status" value="1"/>
</dbReference>
<dbReference type="PROSITE" id="PS51112">
    <property type="entry name" value="AMMECR1"/>
    <property type="match status" value="1"/>
</dbReference>
<evidence type="ECO:0000259" key="1">
    <source>
        <dbReference type="PROSITE" id="PS51112"/>
    </source>
</evidence>
<dbReference type="SUPFAM" id="SSF143447">
    <property type="entry name" value="AMMECR1-like"/>
    <property type="match status" value="1"/>
</dbReference>
<name>A0A7V3YKZ4_9BACT</name>
<evidence type="ECO:0000313" key="2">
    <source>
        <dbReference type="EMBL" id="HGI74607.1"/>
    </source>
</evidence>
<dbReference type="InterPro" id="IPR002733">
    <property type="entry name" value="AMMECR1_domain"/>
</dbReference>
<dbReference type="AlphaFoldDB" id="A0A7V3YKZ4"/>
<gene>
    <name evidence="2" type="primary">amrA</name>
    <name evidence="2" type="ORF">ENU96_02865</name>
</gene>
<reference evidence="2" key="1">
    <citation type="journal article" date="2020" name="mSystems">
        <title>Genome- and Community-Level Interaction Insights into Carbon Utilization and Element Cycling Functions of Hydrothermarchaeota in Hydrothermal Sediment.</title>
        <authorList>
            <person name="Zhou Z."/>
            <person name="Liu Y."/>
            <person name="Xu W."/>
            <person name="Pan J."/>
            <person name="Luo Z.H."/>
            <person name="Li M."/>
        </authorList>
    </citation>
    <scope>NUCLEOTIDE SEQUENCE [LARGE SCALE GENOMIC DNA]</scope>
    <source>
        <strain evidence="2">SpSt-716</strain>
    </source>
</reference>
<protein>
    <submittedName>
        <fullName evidence="2">AmmeMemoRadiSam system protein A</fullName>
    </submittedName>
</protein>
<dbReference type="InterPro" id="IPR023473">
    <property type="entry name" value="AMMECR1"/>
</dbReference>
<dbReference type="Gene3D" id="3.30.1490.150">
    <property type="entry name" value="Hypothetical protein ph0010, domain 2"/>
    <property type="match status" value="1"/>
</dbReference>
<dbReference type="PANTHER" id="PTHR13016:SF0">
    <property type="entry name" value="AMME SYNDROME CANDIDATE GENE 1 PROTEIN"/>
    <property type="match status" value="1"/>
</dbReference>
<dbReference type="NCBIfam" id="TIGR04335">
    <property type="entry name" value="AmmeMemoSam_A"/>
    <property type="match status" value="1"/>
</dbReference>
<dbReference type="InterPro" id="IPR027485">
    <property type="entry name" value="AMMECR1_N"/>
</dbReference>
<dbReference type="InterPro" id="IPR036071">
    <property type="entry name" value="AMMECR1_dom_sf"/>
</dbReference>
<accession>A0A7V3YKZ4</accession>
<dbReference type="Pfam" id="PF01871">
    <property type="entry name" value="AMMECR1"/>
    <property type="match status" value="1"/>
</dbReference>
<proteinExistence type="predicted"/>
<dbReference type="Gene3D" id="3.30.700.20">
    <property type="entry name" value="Hypothetical protein ph0010, domain 1"/>
    <property type="match status" value="1"/>
</dbReference>
<organism evidence="2">
    <name type="scientific">Candidatus Caldatribacterium californiense</name>
    <dbReference type="NCBI Taxonomy" id="1454726"/>
    <lineage>
        <taxon>Bacteria</taxon>
        <taxon>Pseudomonadati</taxon>
        <taxon>Atribacterota</taxon>
        <taxon>Atribacteria</taxon>
        <taxon>Atribacterales</taxon>
        <taxon>Candidatus Caldatribacteriaceae</taxon>
        <taxon>Candidatus Caldatribacterium</taxon>
    </lineage>
</organism>
<comment type="caution">
    <text evidence="2">The sequence shown here is derived from an EMBL/GenBank/DDBJ whole genome shotgun (WGS) entry which is preliminary data.</text>
</comment>
<feature type="domain" description="AMMECR1" evidence="1">
    <location>
        <begin position="6"/>
        <end position="179"/>
    </location>
</feature>